<evidence type="ECO:0000313" key="4">
    <source>
        <dbReference type="Proteomes" id="UP001056384"/>
    </source>
</evidence>
<dbReference type="Pfam" id="PF23216">
    <property type="entry name" value="WHD_CYT4"/>
    <property type="match status" value="1"/>
</dbReference>
<dbReference type="SMART" id="SM00955">
    <property type="entry name" value="RNB"/>
    <property type="match status" value="1"/>
</dbReference>
<evidence type="ECO:0000313" key="3">
    <source>
        <dbReference type="EMBL" id="USW49009.1"/>
    </source>
</evidence>
<feature type="domain" description="RNB" evidence="2">
    <location>
        <begin position="937"/>
        <end position="1300"/>
    </location>
</feature>
<evidence type="ECO:0000256" key="1">
    <source>
        <dbReference type="SAM" id="MobiDB-lite"/>
    </source>
</evidence>
<feature type="compositionally biased region" description="Polar residues" evidence="1">
    <location>
        <begin position="362"/>
        <end position="377"/>
    </location>
</feature>
<dbReference type="EMBL" id="CP099419">
    <property type="protein sequence ID" value="USW49009.1"/>
    <property type="molecule type" value="Genomic_DNA"/>
</dbReference>
<dbReference type="GO" id="GO:0000932">
    <property type="term" value="C:P-body"/>
    <property type="evidence" value="ECO:0007669"/>
    <property type="project" value="TreeGrafter"/>
</dbReference>
<sequence>MLASRNGALGQTTKQAYVCLSCRVKSQHRQQAAQRRGEHTAATGEHDGTRNVALRKDLHVGKQPKSYQDHVGIEHEQDTSFTISKYATRSREKKIRTKGRASSDGKQSSRPDANAPTIDTELEVLPEQYGKKQMDDADTKAFAEHVYTRTGQGLEDVRPGRRVWLEKEFLKQPPAARVTSLQKFIYGRSGKLIHELNDPEREQFMLQHRNWLAKRKERGLDHSTQKVANGNGQDPVLSGVGQSDEHSPPKRVWRAFVTDKGQDLASQEVFAEPGASFSVRKKSVDPIGYQSRTLLGGIEDHKAALLAQECKASNDAGLLLQSVPQAPARQEGMTTIEPIPSSSPQEFVADESYFTSQEQFLEAVSQQRAQHTDTQSSKRMRPQALAESFFQPSPAPASSTSRSTFAWHTARSPQQVRAYHSSARSFQQALAREQDDSHSDYRPENGESVRTNEAITEKPGGIRAQLRQWQELHGHEDDIMPQLPEDDGPLDDTSPYNSLTRLPSEQSINKLGQRAAQEEARAAFYDDVGKEGFEGHSKEQSRFLRPGDLVEVEFMRSERESMMAIYVRRVARGLGQYLMLNGRWTHMPDMSIPYSVTGWIDPKELQPLHKYLPNPETASDLDKLRVQAYTEDLDVPRDITAPLVARLQAFSDEVKEIYRRNASALDDAHNMLAHETDLRYGSLVSAATSLLKIPSDKLPLTALFTVRKALANGGFAFNIDRRSHRLTGYMQIRSKEQVRNVEQVRAWVRQWQDDLAAKASMEEDRRAKHRAPKGAQILYGFIEKSRKIIAKQRENREPAPLSGNVGPSKTRSPITNHSDSLRIETRTEFTEQETEIVKFLEAWCCSNMFTGLIRIESLPPLIMHAIGLYPDTDLSPYTGFLFLQELGTIMPHENRVRFDQHLLLPSSQHSKPLQNLMTSLLKMKDSHNLHDTMSDYRHDWNDLPVYCIDDAGAQEIDDGISIEDAGVDAQGKQQHWLHIHIANPTAFFSRDHPLAKMARHMGETLYMPERTYMMLPRWSTQGHFSLAPNRPCLSFSTKLNSAGEMVEYKIRPGIIRNVLRITYDEVESLVVGNTRKRAERLVLTVGGTPPSPKPPKSSFTSLTQRNHGELKTIMDLARARSTIRRRAGGIFFEQTHPDMSVWQSARGTGLGWDHPHRLGSRTVYGDPVVQLRTQRLENWFTASRAQAQVMVSESMLLCSEIAAKYCDERNIPAIYRGTISHDMNADHPKAQQWQDLLTQGKDLPMYLGVPYLQSLGYTVLRTQPLKHNYLGMSHYAKVTSPLRRYGDMILHWQIEAALKHEAETGQSMIVNPDDKTKHDRSFLPFSTPVLDTIMLGLQPRETMITRAKRYSNDFWATMLLFRMFHHKEGGAGPVPSSAATPFAGALPPGEGGFPFEKLTVFVGSRPEVDGSQRVNATCLELNYGVEMRRPEHLSLEQSRGVVFEQALQGDVWEVELDHVDVYMRRVVVSPRRLIAREGL</sequence>
<dbReference type="InterPro" id="IPR056625">
    <property type="entry name" value="SH3_CYT4"/>
</dbReference>
<dbReference type="Proteomes" id="UP001056384">
    <property type="component" value="Chromosome 2"/>
</dbReference>
<dbReference type="GO" id="GO:0006402">
    <property type="term" value="P:mRNA catabolic process"/>
    <property type="evidence" value="ECO:0007669"/>
    <property type="project" value="TreeGrafter"/>
</dbReference>
<dbReference type="Pfam" id="PF00773">
    <property type="entry name" value="RNB"/>
    <property type="match status" value="1"/>
</dbReference>
<organism evidence="3 4">
    <name type="scientific">Septoria linicola</name>
    <dbReference type="NCBI Taxonomy" id="215465"/>
    <lineage>
        <taxon>Eukaryota</taxon>
        <taxon>Fungi</taxon>
        <taxon>Dikarya</taxon>
        <taxon>Ascomycota</taxon>
        <taxon>Pezizomycotina</taxon>
        <taxon>Dothideomycetes</taxon>
        <taxon>Dothideomycetidae</taxon>
        <taxon>Mycosphaerellales</taxon>
        <taxon>Mycosphaerellaceae</taxon>
        <taxon>Septoria</taxon>
    </lineage>
</organism>
<feature type="compositionally biased region" description="Basic and acidic residues" evidence="1">
    <location>
        <begin position="35"/>
        <end position="51"/>
    </location>
</feature>
<dbReference type="GO" id="GO:0003723">
    <property type="term" value="F:RNA binding"/>
    <property type="evidence" value="ECO:0007669"/>
    <property type="project" value="InterPro"/>
</dbReference>
<gene>
    <name evidence="3" type="ORF">Slin15195_G023280</name>
</gene>
<feature type="region of interest" description="Disordered" evidence="1">
    <location>
        <begin position="223"/>
        <end position="249"/>
    </location>
</feature>
<dbReference type="SUPFAM" id="SSF50249">
    <property type="entry name" value="Nucleic acid-binding proteins"/>
    <property type="match status" value="1"/>
</dbReference>
<dbReference type="InterPro" id="IPR001900">
    <property type="entry name" value="RNase_II/R"/>
</dbReference>
<accession>A0A9Q9AGI8</accession>
<dbReference type="Pfam" id="PF23214">
    <property type="entry name" value="SH3_CYT4"/>
    <property type="match status" value="1"/>
</dbReference>
<evidence type="ECO:0000259" key="2">
    <source>
        <dbReference type="SMART" id="SM00955"/>
    </source>
</evidence>
<dbReference type="GO" id="GO:0000175">
    <property type="term" value="F:3'-5'-RNA exonuclease activity"/>
    <property type="evidence" value="ECO:0007669"/>
    <property type="project" value="TreeGrafter"/>
</dbReference>
<dbReference type="PANTHER" id="PTHR23355">
    <property type="entry name" value="RIBONUCLEASE"/>
    <property type="match status" value="1"/>
</dbReference>
<feature type="region of interest" description="Disordered" evidence="1">
    <location>
        <begin position="82"/>
        <end position="117"/>
    </location>
</feature>
<keyword evidence="4" id="KW-1185">Reference proteome</keyword>
<dbReference type="PANTHER" id="PTHR23355:SF65">
    <property type="entry name" value="EXORIBONUCLEASE CYT-4, PUTATIVE (AFU_ORTHOLOGUE AFUA_7G01550)-RELATED"/>
    <property type="match status" value="1"/>
</dbReference>
<feature type="region of interest" description="Disordered" evidence="1">
    <location>
        <begin position="30"/>
        <end position="51"/>
    </location>
</feature>
<feature type="compositionally biased region" description="Polar residues" evidence="1">
    <location>
        <begin position="805"/>
        <end position="818"/>
    </location>
</feature>
<dbReference type="InterPro" id="IPR012340">
    <property type="entry name" value="NA-bd_OB-fold"/>
</dbReference>
<proteinExistence type="predicted"/>
<dbReference type="InterPro" id="IPR050180">
    <property type="entry name" value="RNR_Ribonuclease"/>
</dbReference>
<dbReference type="InterPro" id="IPR056624">
    <property type="entry name" value="WH_CYT4"/>
</dbReference>
<feature type="compositionally biased region" description="Basic and acidic residues" evidence="1">
    <location>
        <begin position="432"/>
        <end position="447"/>
    </location>
</feature>
<feature type="region of interest" description="Disordered" evidence="1">
    <location>
        <begin position="362"/>
        <end position="448"/>
    </location>
</feature>
<feature type="region of interest" description="Disordered" evidence="1">
    <location>
        <begin position="793"/>
        <end position="819"/>
    </location>
</feature>
<protein>
    <submittedName>
        <fullName evidence="3">Ribonuclease II/R, nucleic acid-binding protein</fullName>
    </submittedName>
</protein>
<name>A0A9Q9AGI8_9PEZI</name>
<reference evidence="3" key="1">
    <citation type="submission" date="2022-06" db="EMBL/GenBank/DDBJ databases">
        <title>Complete genome sequences of two strains of the flax pathogen Septoria linicola.</title>
        <authorList>
            <person name="Lapalu N."/>
            <person name="Simon A."/>
            <person name="Demenou B."/>
            <person name="Paumier D."/>
            <person name="Guillot M.-P."/>
            <person name="Gout L."/>
            <person name="Valade R."/>
        </authorList>
    </citation>
    <scope>NUCLEOTIDE SEQUENCE</scope>
    <source>
        <strain evidence="3">SE15195</strain>
    </source>
</reference>
<feature type="compositionally biased region" description="Low complexity" evidence="1">
    <location>
        <begin position="388"/>
        <end position="406"/>
    </location>
</feature>